<evidence type="ECO:0000256" key="1">
    <source>
        <dbReference type="ARBA" id="ARBA00001947"/>
    </source>
</evidence>
<dbReference type="SMART" id="SM00863">
    <property type="entry name" value="tRNA_SAD"/>
    <property type="match status" value="1"/>
</dbReference>
<dbReference type="OrthoDB" id="288942at2759"/>
<evidence type="ECO:0000256" key="3">
    <source>
        <dbReference type="SAM" id="MobiDB-lite"/>
    </source>
</evidence>
<dbReference type="InterPro" id="IPR009000">
    <property type="entry name" value="Transl_B-barrel_sf"/>
</dbReference>
<dbReference type="Proteomes" id="UP000076632">
    <property type="component" value="Unassembled WGS sequence"/>
</dbReference>
<dbReference type="PANTHER" id="PTHR43462">
    <property type="entry name" value="ALANYL-TRNA EDITING PROTEIN"/>
    <property type="match status" value="1"/>
</dbReference>
<keyword evidence="6" id="KW-1185">Reference proteome</keyword>
<dbReference type="Pfam" id="PF07973">
    <property type="entry name" value="tRNA_SAD"/>
    <property type="match status" value="1"/>
</dbReference>
<proteinExistence type="inferred from homology"/>
<dbReference type="GO" id="GO:0004812">
    <property type="term" value="F:aminoacyl-tRNA ligase activity"/>
    <property type="evidence" value="ECO:0007669"/>
    <property type="project" value="InterPro"/>
</dbReference>
<dbReference type="SUPFAM" id="SSF50447">
    <property type="entry name" value="Translation proteins"/>
    <property type="match status" value="1"/>
</dbReference>
<evidence type="ECO:0000313" key="5">
    <source>
        <dbReference type="EMBL" id="KZF24591.1"/>
    </source>
</evidence>
<gene>
    <name evidence="5" type="ORF">L228DRAFT_245560</name>
</gene>
<feature type="domain" description="Threonyl/alanyl tRNA synthetase SAD" evidence="4">
    <location>
        <begin position="301"/>
        <end position="343"/>
    </location>
</feature>
<dbReference type="InterPro" id="IPR018163">
    <property type="entry name" value="Thr/Ala-tRNA-synth_IIc_edit"/>
</dbReference>
<dbReference type="RefSeq" id="XP_018190146.1">
    <property type="nucleotide sequence ID" value="XM_018332193.1"/>
</dbReference>
<sequence>MSISTIARGTGTVPVYQTQASLHELVTRIVSCQLIHSLPEADRGLFKGAIDSGSEEDDYVIATEETIFHPQGGGQPSDIGYMKPAVPTSQLESLDEMRTPEQHGQDQANTLERKYQEDPHRQDEKAENNKQGSSIFNVKLVRKSTTAPQIIYHFGRFSSSSQDAKGGRPNDQGPPNEQVQPTWQKGASVMQTIDSATRNYHSRYHTGGHILGLAVRQLQDQIGQPVSEIKANHAPGMAFVEFRGLIAGEHKAAIQERVSELVQRSLAVNVELWDEEQAKARCAALPEGFKLPIDGDGKVQVRVVDVDGVGAYPCGGTHLPTTRDIGGVVVRKISRSKGVSKVSYEITDV</sequence>
<accession>A0A165I9Q5</accession>
<dbReference type="GO" id="GO:0005524">
    <property type="term" value="F:ATP binding"/>
    <property type="evidence" value="ECO:0007669"/>
    <property type="project" value="InterPro"/>
</dbReference>
<protein>
    <submittedName>
        <fullName evidence="5">ThrRS/AlaRS common domain-containing protein</fullName>
    </submittedName>
</protein>
<feature type="region of interest" description="Disordered" evidence="3">
    <location>
        <begin position="154"/>
        <end position="181"/>
    </location>
</feature>
<evidence type="ECO:0000259" key="4">
    <source>
        <dbReference type="SMART" id="SM00863"/>
    </source>
</evidence>
<organism evidence="5 6">
    <name type="scientific">Xylona heveae (strain CBS 132557 / TC161)</name>
    <dbReference type="NCBI Taxonomy" id="1328760"/>
    <lineage>
        <taxon>Eukaryota</taxon>
        <taxon>Fungi</taxon>
        <taxon>Dikarya</taxon>
        <taxon>Ascomycota</taxon>
        <taxon>Pezizomycotina</taxon>
        <taxon>Xylonomycetes</taxon>
        <taxon>Xylonales</taxon>
        <taxon>Xylonaceae</taxon>
        <taxon>Xylona</taxon>
    </lineage>
</organism>
<dbReference type="EMBL" id="KV407456">
    <property type="protein sequence ID" value="KZF24591.1"/>
    <property type="molecule type" value="Genomic_DNA"/>
</dbReference>
<dbReference type="InParanoid" id="A0A165I9Q5"/>
<dbReference type="AlphaFoldDB" id="A0A165I9Q5"/>
<dbReference type="InterPro" id="IPR051335">
    <property type="entry name" value="Alanyl-tRNA_Editing_Enzymes"/>
</dbReference>
<comment type="cofactor">
    <cofactor evidence="1">
        <name>Zn(2+)</name>
        <dbReference type="ChEBI" id="CHEBI:29105"/>
    </cofactor>
</comment>
<dbReference type="STRING" id="1328760.A0A165I9Q5"/>
<evidence type="ECO:0000313" key="6">
    <source>
        <dbReference type="Proteomes" id="UP000076632"/>
    </source>
</evidence>
<reference evidence="5 6" key="1">
    <citation type="journal article" date="2016" name="Fungal Biol.">
        <title>The genome of Xylona heveae provides a window into fungal endophytism.</title>
        <authorList>
            <person name="Gazis R."/>
            <person name="Kuo A."/>
            <person name="Riley R."/>
            <person name="LaButti K."/>
            <person name="Lipzen A."/>
            <person name="Lin J."/>
            <person name="Amirebrahimi M."/>
            <person name="Hesse C.N."/>
            <person name="Spatafora J.W."/>
            <person name="Henrissat B."/>
            <person name="Hainaut M."/>
            <person name="Grigoriev I.V."/>
            <person name="Hibbett D.S."/>
        </authorList>
    </citation>
    <scope>NUCLEOTIDE SEQUENCE [LARGE SCALE GENOMIC DNA]</scope>
    <source>
        <strain evidence="5 6">TC161</strain>
    </source>
</reference>
<dbReference type="OMA" id="ACMEFEG"/>
<dbReference type="PANTHER" id="PTHR43462:SF2">
    <property type="entry name" value="THREONYL AND ALANYL TRNA SYNTHETASE SECOND ADDITIONAL DOMAIN-CONTAINING PROTEIN"/>
    <property type="match status" value="1"/>
</dbReference>
<dbReference type="GO" id="GO:0043039">
    <property type="term" value="P:tRNA aminoacylation"/>
    <property type="evidence" value="ECO:0007669"/>
    <property type="project" value="InterPro"/>
</dbReference>
<dbReference type="Gene3D" id="2.40.30.130">
    <property type="match status" value="1"/>
</dbReference>
<dbReference type="SUPFAM" id="SSF55186">
    <property type="entry name" value="ThrRS/AlaRS common domain"/>
    <property type="match status" value="1"/>
</dbReference>
<dbReference type="GeneID" id="28897330"/>
<comment type="similarity">
    <text evidence="2">Belongs to the class-II aminoacyl-tRNA synthetase family. Alax-L subfamily.</text>
</comment>
<name>A0A165I9Q5_XYLHT</name>
<evidence type="ECO:0000256" key="2">
    <source>
        <dbReference type="ARBA" id="ARBA00008429"/>
    </source>
</evidence>
<dbReference type="InterPro" id="IPR012947">
    <property type="entry name" value="tRNA_SAD"/>
</dbReference>
<dbReference type="Gene3D" id="3.30.980.10">
    <property type="entry name" value="Threonyl-trna Synthetase, Chain A, domain 2"/>
    <property type="match status" value="1"/>
</dbReference>